<dbReference type="EMBL" id="JACHNU010000001">
    <property type="protein sequence ID" value="MBB4662045.1"/>
    <property type="molecule type" value="Genomic_DNA"/>
</dbReference>
<accession>A0A840ICI7</accession>
<evidence type="ECO:0000313" key="1">
    <source>
        <dbReference type="EMBL" id="MBB4662045.1"/>
    </source>
</evidence>
<name>A0A840ICI7_9ACTN</name>
<dbReference type="Proteomes" id="UP000585272">
    <property type="component" value="Unassembled WGS sequence"/>
</dbReference>
<dbReference type="RefSeq" id="WP_183340728.1">
    <property type="nucleotide sequence ID" value="NZ_JACHNU010000001.1"/>
</dbReference>
<keyword evidence="2" id="KW-1185">Reference proteome</keyword>
<comment type="caution">
    <text evidence="1">The sequence shown here is derived from an EMBL/GenBank/DDBJ whole genome shotgun (WGS) entry which is preliminary data.</text>
</comment>
<sequence length="63" mass="6546">MPTTIAGFGDVALRTASSDDLHTATYFIAYAGGNYAVRGEARSPEVALQIATRSAASLLPHGH</sequence>
<reference evidence="1 2" key="1">
    <citation type="submission" date="2020-08" db="EMBL/GenBank/DDBJ databases">
        <title>Genomic Encyclopedia of Archaeal and Bacterial Type Strains, Phase II (KMG-II): from individual species to whole genera.</title>
        <authorList>
            <person name="Goeker M."/>
        </authorList>
    </citation>
    <scope>NUCLEOTIDE SEQUENCE [LARGE SCALE GENOMIC DNA]</scope>
    <source>
        <strain evidence="1 2">DSM 23288</strain>
    </source>
</reference>
<dbReference type="AlphaFoldDB" id="A0A840ICI7"/>
<protein>
    <submittedName>
        <fullName evidence="1">Uncharacterized protein</fullName>
    </submittedName>
</protein>
<organism evidence="1 2">
    <name type="scientific">Conexibacter arvalis</name>
    <dbReference type="NCBI Taxonomy" id="912552"/>
    <lineage>
        <taxon>Bacteria</taxon>
        <taxon>Bacillati</taxon>
        <taxon>Actinomycetota</taxon>
        <taxon>Thermoleophilia</taxon>
        <taxon>Solirubrobacterales</taxon>
        <taxon>Conexibacteraceae</taxon>
        <taxon>Conexibacter</taxon>
    </lineage>
</organism>
<proteinExistence type="predicted"/>
<evidence type="ECO:0000313" key="2">
    <source>
        <dbReference type="Proteomes" id="UP000585272"/>
    </source>
</evidence>
<gene>
    <name evidence="1" type="ORF">BDZ31_001618</name>
</gene>